<dbReference type="WBParaSite" id="TMUE_3000013060.1">
    <property type="protein sequence ID" value="TMUE_3000013060.1"/>
    <property type="gene ID" value="WBGene00301786"/>
</dbReference>
<dbReference type="WBParaSite" id="TMUE_3000013060.5">
    <property type="protein sequence ID" value="TMUE_3000013060.5"/>
    <property type="gene ID" value="WBGene00301786"/>
</dbReference>
<dbReference type="WBParaSite" id="TMUE_3000013060.3">
    <property type="protein sequence ID" value="TMUE_3000013060.3"/>
    <property type="gene ID" value="WBGene00301786"/>
</dbReference>
<keyword evidence="2" id="KW-1185">Reference proteome</keyword>
<feature type="signal peptide" evidence="1">
    <location>
        <begin position="1"/>
        <end position="26"/>
    </location>
</feature>
<dbReference type="Proteomes" id="UP000046395">
    <property type="component" value="Unassembled WGS sequence"/>
</dbReference>
<name>A0A5S6R0Q2_TRIMR</name>
<protein>
    <submittedName>
        <fullName evidence="3 4">Uncharacterized protein</fullName>
    </submittedName>
</protein>
<evidence type="ECO:0000256" key="1">
    <source>
        <dbReference type="SAM" id="SignalP"/>
    </source>
</evidence>
<dbReference type="WBParaSite" id="TMUE_3000013060.2">
    <property type="protein sequence ID" value="TMUE_3000013060.2"/>
    <property type="gene ID" value="WBGene00301786"/>
</dbReference>
<accession>A0A5S6R0Q2</accession>
<dbReference type="WBParaSite" id="TMUE_3000013060.4">
    <property type="protein sequence ID" value="TMUE_3000013060.4"/>
    <property type="gene ID" value="WBGene00301786"/>
</dbReference>
<dbReference type="AlphaFoldDB" id="A0A5S6R0Q2"/>
<feature type="chain" id="PRO_5044624389" evidence="1">
    <location>
        <begin position="27"/>
        <end position="67"/>
    </location>
</feature>
<reference evidence="2" key="2">
    <citation type="submission" date="2014-03" db="EMBL/GenBank/DDBJ databases">
        <title>The whipworm genome and dual-species transcriptomics of an intimate host-pathogen interaction.</title>
        <authorList>
            <person name="Foth B.J."/>
            <person name="Tsai I.J."/>
            <person name="Reid A.J."/>
            <person name="Bancroft A.J."/>
            <person name="Nichol S."/>
            <person name="Tracey A."/>
            <person name="Holroyd N."/>
            <person name="Cotton J.A."/>
            <person name="Stanley E.J."/>
            <person name="Zarowiecki M."/>
            <person name="Liu J.Z."/>
            <person name="Huckvale T."/>
            <person name="Cooper P.J."/>
            <person name="Grencis R.K."/>
            <person name="Berriman M."/>
        </authorList>
    </citation>
    <scope>NUCLEOTIDE SEQUENCE [LARGE SCALE GENOMIC DNA]</scope>
    <source>
        <strain evidence="2">Edinburgh</strain>
    </source>
</reference>
<evidence type="ECO:0000313" key="4">
    <source>
        <dbReference type="WBParaSite" id="TMUE_3000013060.2"/>
    </source>
</evidence>
<keyword evidence="1" id="KW-0732">Signal</keyword>
<organism evidence="2 3">
    <name type="scientific">Trichuris muris</name>
    <name type="common">Mouse whipworm</name>
    <dbReference type="NCBI Taxonomy" id="70415"/>
    <lineage>
        <taxon>Eukaryota</taxon>
        <taxon>Metazoa</taxon>
        <taxon>Ecdysozoa</taxon>
        <taxon>Nematoda</taxon>
        <taxon>Enoplea</taxon>
        <taxon>Dorylaimia</taxon>
        <taxon>Trichinellida</taxon>
        <taxon>Trichuridae</taxon>
        <taxon>Trichuris</taxon>
    </lineage>
</organism>
<evidence type="ECO:0000313" key="2">
    <source>
        <dbReference type="Proteomes" id="UP000046395"/>
    </source>
</evidence>
<reference evidence="3" key="3">
    <citation type="submission" date="2019-12" db="UniProtKB">
        <authorList>
            <consortium name="WormBaseParasite"/>
        </authorList>
    </citation>
    <scope>IDENTIFICATION</scope>
</reference>
<reference evidence="2" key="1">
    <citation type="submission" date="2013-11" db="EMBL/GenBank/DDBJ databases">
        <authorList>
            <person name="Aslett M."/>
        </authorList>
    </citation>
    <scope>NUCLEOTIDE SEQUENCE [LARGE SCALE GENOMIC DNA]</scope>
    <source>
        <strain evidence="2">Edinburgh</strain>
    </source>
</reference>
<evidence type="ECO:0000313" key="3">
    <source>
        <dbReference type="WBParaSite" id="TMUE_3000013060.1"/>
    </source>
</evidence>
<sequence>MACAFKRLIAPYLPFCLNLLAMKTVAMVNPYLNVALNTNEFVSRMTTFGSHFSASGKLRCSIIRRIS</sequence>
<proteinExistence type="predicted"/>